<dbReference type="KEGG" id="trg:TRUGW13939_02880"/>
<evidence type="ECO:0000259" key="3">
    <source>
        <dbReference type="PROSITE" id="PS50405"/>
    </source>
</evidence>
<dbReference type="PROSITE" id="PS50404">
    <property type="entry name" value="GST_NTER"/>
    <property type="match status" value="1"/>
</dbReference>
<sequence>MDSSGLQDLPGSLSLGSTLPSGFDHNDPQPFQGFSRSIEHGMPATTTFPLTQQSVVQPPRPGNFDPRDNNANNPRYQAPPPPRSAQGVNTTTSTSNTTHMGPNQPVQRSIALASSRVTADDVGELSWIPPLIPSMGEAIANHASTVQSQEAVSFLSGSPGAVMESKDSHFGSMKIVPNPPDLDAWRERLFNVDEPITLTEEQYILPIPPAGSFAVFKTYFPHVDNVYSHRSTQKYKRKPFVSHYWDCRLKGRPPGTPKSDDPNKKKRKRTARERDLCDVKIKITEHYPGTTPTADSELGESIDMLSTVSHSTAAAAFFVNGAHSRGEGQQQQPFGILAPNPTLPTAHPGSRGQKYYTIQRVNGNGGNGKTDGIGGGHRHTLDESDRVKKNSVHRHLVKVSKEKKDEQTQPTIYHNMATGQAQLTVKKRSKECDLKLYGNCSWQVDIISIPTLMHQIITVNSSPFVQKVWIALEMKGIPYQYIEVDPQIKKPDLLLAVDPRGPVPSLRDGSWGCYESNVLLEYLEDVDVGIPLLPPGDAKLRAHCRLWADHIGRSIIPSFYKLLLEKDPLKQRATAEEFKVHIAKLVNASHAQGPFFLGPAMSYVDIQIAPWILRLSRVLKPFRGWSESEMGARWANWVQAVEENEHVKATTSSDEVYLDNYVRYFECAQTNNDS</sequence>
<dbReference type="RefSeq" id="XP_035341960.1">
    <property type="nucleotide sequence ID" value="XM_035486067.1"/>
</dbReference>
<evidence type="ECO:0008006" key="6">
    <source>
        <dbReference type="Google" id="ProtNLM"/>
    </source>
</evidence>
<dbReference type="CDD" id="cd00299">
    <property type="entry name" value="GST_C_family"/>
    <property type="match status" value="1"/>
</dbReference>
<dbReference type="SFLD" id="SFLDS00019">
    <property type="entry name" value="Glutathione_Transferase_(cytos"/>
    <property type="match status" value="1"/>
</dbReference>
<dbReference type="CDD" id="cd00570">
    <property type="entry name" value="GST_N_family"/>
    <property type="match status" value="1"/>
</dbReference>
<dbReference type="InterPro" id="IPR036282">
    <property type="entry name" value="Glutathione-S-Trfase_C_sf"/>
</dbReference>
<feature type="compositionally biased region" description="Low complexity" evidence="1">
    <location>
        <begin position="89"/>
        <end position="98"/>
    </location>
</feature>
<dbReference type="AlphaFoldDB" id="A0A7H8QPF4"/>
<dbReference type="Pfam" id="PF13417">
    <property type="entry name" value="GST_N_3"/>
    <property type="match status" value="1"/>
</dbReference>
<dbReference type="InterPro" id="IPR010987">
    <property type="entry name" value="Glutathione-S-Trfase_C-like"/>
</dbReference>
<gene>
    <name evidence="4" type="ORF">TRUGW13939_02880</name>
</gene>
<feature type="compositionally biased region" description="Low complexity" evidence="1">
    <location>
        <begin position="9"/>
        <end position="22"/>
    </location>
</feature>
<name>A0A7H8QPF4_TALRU</name>
<dbReference type="PANTHER" id="PTHR43968">
    <property type="match status" value="1"/>
</dbReference>
<feature type="domain" description="GST N-terminal" evidence="2">
    <location>
        <begin position="452"/>
        <end position="531"/>
    </location>
</feature>
<feature type="domain" description="GST C-terminal" evidence="3">
    <location>
        <begin position="537"/>
        <end position="665"/>
    </location>
</feature>
<accession>A0A7H8QPF4</accession>
<feature type="region of interest" description="Disordered" evidence="1">
    <location>
        <begin position="1"/>
        <end position="105"/>
    </location>
</feature>
<dbReference type="SFLD" id="SFLDG00358">
    <property type="entry name" value="Main_(cytGST)"/>
    <property type="match status" value="1"/>
</dbReference>
<dbReference type="InterPro" id="IPR036249">
    <property type="entry name" value="Thioredoxin-like_sf"/>
</dbReference>
<dbReference type="EMBL" id="CP055899">
    <property type="protein sequence ID" value="QKX55782.1"/>
    <property type="molecule type" value="Genomic_DNA"/>
</dbReference>
<dbReference type="InterPro" id="IPR040079">
    <property type="entry name" value="Glutathione_S-Trfase"/>
</dbReference>
<dbReference type="PROSITE" id="PS50405">
    <property type="entry name" value="GST_CTER"/>
    <property type="match status" value="1"/>
</dbReference>
<feature type="compositionally biased region" description="Polar residues" evidence="1">
    <location>
        <begin position="44"/>
        <end position="56"/>
    </location>
</feature>
<dbReference type="SUPFAM" id="SSF52833">
    <property type="entry name" value="Thioredoxin-like"/>
    <property type="match status" value="1"/>
</dbReference>
<dbReference type="InterPro" id="IPR004045">
    <property type="entry name" value="Glutathione_S-Trfase_N"/>
</dbReference>
<reference evidence="5" key="1">
    <citation type="submission" date="2020-06" db="EMBL/GenBank/DDBJ databases">
        <title>A chromosome-scale genome assembly of Talaromyces rugulosus W13939.</title>
        <authorList>
            <person name="Wang B."/>
            <person name="Guo L."/>
            <person name="Ye K."/>
            <person name="Wang L."/>
        </authorList>
    </citation>
    <scope>NUCLEOTIDE SEQUENCE [LARGE SCALE GENOMIC DNA]</scope>
    <source>
        <strain evidence="5">W13939</strain>
    </source>
</reference>
<dbReference type="InterPro" id="IPR050983">
    <property type="entry name" value="GST_Omega/HSP26"/>
</dbReference>
<feature type="region of interest" description="Disordered" evidence="1">
    <location>
        <begin position="249"/>
        <end position="274"/>
    </location>
</feature>
<evidence type="ECO:0000313" key="4">
    <source>
        <dbReference type="EMBL" id="QKX55782.1"/>
    </source>
</evidence>
<keyword evidence="5" id="KW-1185">Reference proteome</keyword>
<dbReference type="GO" id="GO:0005737">
    <property type="term" value="C:cytoplasm"/>
    <property type="evidence" value="ECO:0007669"/>
    <property type="project" value="TreeGrafter"/>
</dbReference>
<proteinExistence type="predicted"/>
<dbReference type="Proteomes" id="UP000509510">
    <property type="component" value="Chromosome II"/>
</dbReference>
<dbReference type="PANTHER" id="PTHR43968:SF6">
    <property type="entry name" value="GLUTATHIONE S-TRANSFERASE OMEGA"/>
    <property type="match status" value="1"/>
</dbReference>
<evidence type="ECO:0000313" key="5">
    <source>
        <dbReference type="Proteomes" id="UP000509510"/>
    </source>
</evidence>
<dbReference type="SUPFAM" id="SSF47616">
    <property type="entry name" value="GST C-terminal domain-like"/>
    <property type="match status" value="1"/>
</dbReference>
<organism evidence="4 5">
    <name type="scientific">Talaromyces rugulosus</name>
    <name type="common">Penicillium rugulosum</name>
    <dbReference type="NCBI Taxonomy" id="121627"/>
    <lineage>
        <taxon>Eukaryota</taxon>
        <taxon>Fungi</taxon>
        <taxon>Dikarya</taxon>
        <taxon>Ascomycota</taxon>
        <taxon>Pezizomycotina</taxon>
        <taxon>Eurotiomycetes</taxon>
        <taxon>Eurotiomycetidae</taxon>
        <taxon>Eurotiales</taxon>
        <taxon>Trichocomaceae</taxon>
        <taxon>Talaromyces</taxon>
        <taxon>Talaromyces sect. Islandici</taxon>
    </lineage>
</organism>
<dbReference type="GeneID" id="55990387"/>
<dbReference type="OrthoDB" id="4951845at2759"/>
<dbReference type="Gene3D" id="1.20.1050.10">
    <property type="match status" value="1"/>
</dbReference>
<evidence type="ECO:0000256" key="1">
    <source>
        <dbReference type="SAM" id="MobiDB-lite"/>
    </source>
</evidence>
<dbReference type="Gene3D" id="3.40.30.10">
    <property type="entry name" value="Glutaredoxin"/>
    <property type="match status" value="1"/>
</dbReference>
<protein>
    <recommendedName>
        <fullName evidence="6">GST N-terminal domain-containing protein</fullName>
    </recommendedName>
</protein>
<evidence type="ECO:0000259" key="2">
    <source>
        <dbReference type="PROSITE" id="PS50404"/>
    </source>
</evidence>